<keyword evidence="4" id="KW-0175">Coiled coil</keyword>
<gene>
    <name evidence="7" type="ORF">HID58_051723</name>
</gene>
<feature type="region of interest" description="Disordered" evidence="5">
    <location>
        <begin position="644"/>
        <end position="738"/>
    </location>
</feature>
<feature type="chain" id="PRO_5046577024" evidence="6">
    <location>
        <begin position="28"/>
        <end position="831"/>
    </location>
</feature>
<accession>A0ABQ8A9S0</accession>
<dbReference type="Gene3D" id="3.30.420.40">
    <property type="match status" value="2"/>
</dbReference>
<dbReference type="SUPFAM" id="SSF100934">
    <property type="entry name" value="Heat shock protein 70kD (HSP70), C-terminal subdomain"/>
    <property type="match status" value="1"/>
</dbReference>
<dbReference type="PANTHER" id="PTHR19375">
    <property type="entry name" value="HEAT SHOCK PROTEIN 70KDA"/>
    <property type="match status" value="1"/>
</dbReference>
<protein>
    <submittedName>
        <fullName evidence="7">Uncharacterized protein</fullName>
    </submittedName>
</protein>
<feature type="compositionally biased region" description="Basic and acidic residues" evidence="5">
    <location>
        <begin position="729"/>
        <end position="738"/>
    </location>
</feature>
<evidence type="ECO:0000256" key="4">
    <source>
        <dbReference type="SAM" id="Coils"/>
    </source>
</evidence>
<organism evidence="7 8">
    <name type="scientific">Brassica napus</name>
    <name type="common">Rape</name>
    <dbReference type="NCBI Taxonomy" id="3708"/>
    <lineage>
        <taxon>Eukaryota</taxon>
        <taxon>Viridiplantae</taxon>
        <taxon>Streptophyta</taxon>
        <taxon>Embryophyta</taxon>
        <taxon>Tracheophyta</taxon>
        <taxon>Spermatophyta</taxon>
        <taxon>Magnoliopsida</taxon>
        <taxon>eudicotyledons</taxon>
        <taxon>Gunneridae</taxon>
        <taxon>Pentapetalae</taxon>
        <taxon>rosids</taxon>
        <taxon>malvids</taxon>
        <taxon>Brassicales</taxon>
        <taxon>Brassicaceae</taxon>
        <taxon>Brassiceae</taxon>
        <taxon>Brassica</taxon>
    </lineage>
</organism>
<feature type="signal peptide" evidence="6">
    <location>
        <begin position="1"/>
        <end position="27"/>
    </location>
</feature>
<evidence type="ECO:0000256" key="2">
    <source>
        <dbReference type="ARBA" id="ARBA00022824"/>
    </source>
</evidence>
<feature type="coiled-coil region" evidence="4">
    <location>
        <begin position="580"/>
        <end position="634"/>
    </location>
</feature>
<dbReference type="PROSITE" id="PS01036">
    <property type="entry name" value="HSP70_3"/>
    <property type="match status" value="1"/>
</dbReference>
<dbReference type="InterPro" id="IPR007789">
    <property type="entry name" value="DUF688"/>
</dbReference>
<dbReference type="PRINTS" id="PR00301">
    <property type="entry name" value="HEATSHOCK70"/>
</dbReference>
<dbReference type="InterPro" id="IPR042050">
    <property type="entry name" value="BIP_NBD"/>
</dbReference>
<dbReference type="Gene3D" id="2.60.34.10">
    <property type="entry name" value="Substrate Binding Domain Of DNAk, Chain A, domain 1"/>
    <property type="match status" value="1"/>
</dbReference>
<dbReference type="InterPro" id="IPR029047">
    <property type="entry name" value="HSP70_peptide-bd_sf"/>
</dbReference>
<dbReference type="NCBIfam" id="NF001413">
    <property type="entry name" value="PRK00290.1"/>
    <property type="match status" value="1"/>
</dbReference>
<name>A0ABQ8A9S0_BRANA</name>
<evidence type="ECO:0000256" key="1">
    <source>
        <dbReference type="ARBA" id="ARBA00022741"/>
    </source>
</evidence>
<dbReference type="Pfam" id="PF00012">
    <property type="entry name" value="HSP70"/>
    <property type="match status" value="1"/>
</dbReference>
<dbReference type="InterPro" id="IPR029048">
    <property type="entry name" value="HSP70_C_sf"/>
</dbReference>
<evidence type="ECO:0000313" key="8">
    <source>
        <dbReference type="Proteomes" id="UP000824890"/>
    </source>
</evidence>
<dbReference type="SUPFAM" id="SSF53067">
    <property type="entry name" value="Actin-like ATPase domain"/>
    <property type="match status" value="2"/>
</dbReference>
<dbReference type="SUPFAM" id="SSF100920">
    <property type="entry name" value="Heat shock protein 70kD (HSP70), peptide-binding domain"/>
    <property type="match status" value="1"/>
</dbReference>
<proteinExistence type="predicted"/>
<keyword evidence="2" id="KW-0256">Endoplasmic reticulum</keyword>
<reference evidence="7 8" key="1">
    <citation type="submission" date="2021-05" db="EMBL/GenBank/DDBJ databases">
        <title>Genome Assembly of Synthetic Allotetraploid Brassica napus Reveals Homoeologous Exchanges between Subgenomes.</title>
        <authorList>
            <person name="Davis J.T."/>
        </authorList>
    </citation>
    <scope>NUCLEOTIDE SEQUENCE [LARGE SCALE GENOMIC DNA]</scope>
    <source>
        <strain evidence="8">cv. Da-Ae</strain>
        <tissue evidence="7">Seedling</tissue>
    </source>
</reference>
<keyword evidence="8" id="KW-1185">Reference proteome</keyword>
<feature type="compositionally biased region" description="Gly residues" evidence="5">
    <location>
        <begin position="648"/>
        <end position="657"/>
    </location>
</feature>
<dbReference type="PROSITE" id="PS51257">
    <property type="entry name" value="PROKAR_LIPOPROTEIN"/>
    <property type="match status" value="1"/>
</dbReference>
<dbReference type="Proteomes" id="UP000824890">
    <property type="component" value="Unassembled WGS sequence"/>
</dbReference>
<dbReference type="Gene3D" id="1.20.1270.10">
    <property type="match status" value="1"/>
</dbReference>
<evidence type="ECO:0000256" key="3">
    <source>
        <dbReference type="ARBA" id="ARBA00022840"/>
    </source>
</evidence>
<comment type="caution">
    <text evidence="7">The sequence shown here is derived from an EMBL/GenBank/DDBJ whole genome shotgun (WGS) entry which is preliminary data.</text>
</comment>
<dbReference type="InterPro" id="IPR018181">
    <property type="entry name" value="Heat_shock_70_CS"/>
</dbReference>
<feature type="compositionally biased region" description="Basic and acidic residues" evidence="5">
    <location>
        <begin position="669"/>
        <end position="679"/>
    </location>
</feature>
<dbReference type="PROSITE" id="PS00329">
    <property type="entry name" value="HSP70_2"/>
    <property type="match status" value="1"/>
</dbReference>
<evidence type="ECO:0000256" key="6">
    <source>
        <dbReference type="SAM" id="SignalP"/>
    </source>
</evidence>
<sequence>MARSFGANGTVVLAIIFFGCLFAFSTAKEEATKLGTVIGIDLGTTYSCVGVYKNGHVEIIANDQGNRITPSWVGFTDNERLIGEAAKNQAAVNPERTVFDVKRLIGRKFADKEVQKDRKLVPYQIVDKDGKPYIQVKIKDGETKVFSPEEVSAMILTKMKETAEAYLGKKIKDAVVTVPAYFNDAQRQATKDAGVIAGLNVARIINEPTAAAIAYGLDKKGGEKNILVFDLGGGTFDVSVLTIDNGVFEVLSTNGDTHLGGEDFDHRIMDYFIKLIKKKHQKDISKDNKALGKLRRECERAKRALSSQHQVRVEIESLFDGLDFSEPLTRARFEELNNDLFRKTMGPVKKAMDDAGLQKSQIDEIVLVGGSTRIPKVQQLLKDFFEGKEPNKGVNPDEAVAYGAAVQGGILSGEGGDETKDILLLDVAPLTLGIETVGGVMTKLIPRNTVIPTKKSQVFTTYQDQQTTVSIQVFEGERSLTKDCRLLGNFDLTGIPPAPRGTPQIEVTFEVDANGILNVKAEDKASGKSEKITITNEKGRLSQEEIDRMVKEAEEFAEEDKKVKERIDARNSLETYVYNMKNQINDKDKLADKLEGDEKEKIEAATKEALEWLDENQNSEKEEYDEKLKEVEAVCNPIITAVYQRSGGAPGGAGGEGATEEEDEPLGEVLRDKEEENSFKRPIQASESKIKRRSSDSVTNKIPPPSPPVSKSDIKSGPVRNPGTAPLQWEHKLGKPKDERKQDVQAFVELYILSQSFLLGEFVEKLKLELIMWRMQRAIVLVEPFGTLTRDRQTQDLMIGRFLPAANALTSETLLARKPPKPEELGRRQRR</sequence>
<dbReference type="InterPro" id="IPR013126">
    <property type="entry name" value="Hsp_70_fam"/>
</dbReference>
<evidence type="ECO:0000256" key="5">
    <source>
        <dbReference type="SAM" id="MobiDB-lite"/>
    </source>
</evidence>
<keyword evidence="6" id="KW-0732">Signal</keyword>
<dbReference type="PROSITE" id="PS00297">
    <property type="entry name" value="HSP70_1"/>
    <property type="match status" value="1"/>
</dbReference>
<evidence type="ECO:0000313" key="7">
    <source>
        <dbReference type="EMBL" id="KAH0889294.1"/>
    </source>
</evidence>
<dbReference type="Pfam" id="PF05097">
    <property type="entry name" value="DUF688"/>
    <property type="match status" value="2"/>
</dbReference>
<keyword evidence="3" id="KW-0067">ATP-binding</keyword>
<dbReference type="EMBL" id="JAGKQM010000013">
    <property type="protein sequence ID" value="KAH0889294.1"/>
    <property type="molecule type" value="Genomic_DNA"/>
</dbReference>
<keyword evidence="1" id="KW-0547">Nucleotide-binding</keyword>
<dbReference type="Gene3D" id="3.90.640.10">
    <property type="entry name" value="Actin, Chain A, domain 4"/>
    <property type="match status" value="1"/>
</dbReference>
<dbReference type="InterPro" id="IPR043129">
    <property type="entry name" value="ATPase_NBD"/>
</dbReference>
<dbReference type="CDD" id="cd10241">
    <property type="entry name" value="ASKHA_NBD_HSP70_BiP"/>
    <property type="match status" value="1"/>
</dbReference>